<dbReference type="OrthoDB" id="263283at2759"/>
<evidence type="ECO:0000313" key="3">
    <source>
        <dbReference type="Proteomes" id="UP000241462"/>
    </source>
</evidence>
<dbReference type="STRING" id="2025994.A0A2T3AM85"/>
<dbReference type="Gene3D" id="2.60.120.650">
    <property type="entry name" value="Cupin"/>
    <property type="match status" value="1"/>
</dbReference>
<organism evidence="2 3">
    <name type="scientific">Coniella lustricola</name>
    <dbReference type="NCBI Taxonomy" id="2025994"/>
    <lineage>
        <taxon>Eukaryota</taxon>
        <taxon>Fungi</taxon>
        <taxon>Dikarya</taxon>
        <taxon>Ascomycota</taxon>
        <taxon>Pezizomycotina</taxon>
        <taxon>Sordariomycetes</taxon>
        <taxon>Sordariomycetidae</taxon>
        <taxon>Diaporthales</taxon>
        <taxon>Schizoparmaceae</taxon>
        <taxon>Coniella</taxon>
    </lineage>
</organism>
<sequence>MEVLHRSWRAAPLRQARRQAVAAASSPLARQQKRCITRSHRVEDCESIDADYDEVMAHPPYATFFKDEVFKDGTPLVMKSPTTLFKPPAMQASTKWFKSLPAGAREEPRKVMSDYLKHHAGVPFPYELNYPQFHRLHGDAVANFLDFLRDWNEVEGLGSALARIVTSHLPPLNSRSRPGQEQYFVRFEAPLALFDAALQFNAFTKYIQPGRVHPAARPPLRNLYIAQASLDSLPSELQQDLPVPRLVKEAGKGDIYGSSIWLGLAHTYTSLHRDPNPNLFIQLYGSKVVRLLPPEEGEKLYALAQNMLGRAGGSSAIRGSEMMEGEEKAFFHRAVWIDGSSEKVVRNLNPPMLQAVLKPGDSLFIPKGWWHTVKSTTEAGELNGSVNWWFR</sequence>
<accession>A0A2T3AM85</accession>
<dbReference type="InterPro" id="IPR041667">
    <property type="entry name" value="Cupin_8"/>
</dbReference>
<dbReference type="Proteomes" id="UP000241462">
    <property type="component" value="Unassembled WGS sequence"/>
</dbReference>
<dbReference type="InterPro" id="IPR003347">
    <property type="entry name" value="JmjC_dom"/>
</dbReference>
<dbReference type="PANTHER" id="PTHR12461:SF105">
    <property type="entry name" value="HYPOXIA-INDUCIBLE FACTOR 1-ALPHA INHIBITOR"/>
    <property type="match status" value="1"/>
</dbReference>
<gene>
    <name evidence="2" type="ORF">BD289DRAFT_421420</name>
</gene>
<dbReference type="SMART" id="SM00558">
    <property type="entry name" value="JmjC"/>
    <property type="match status" value="1"/>
</dbReference>
<keyword evidence="3" id="KW-1185">Reference proteome</keyword>
<name>A0A2T3AM85_9PEZI</name>
<dbReference type="EMBL" id="KZ678375">
    <property type="protein sequence ID" value="PSS03504.1"/>
    <property type="molecule type" value="Genomic_DNA"/>
</dbReference>
<dbReference type="SUPFAM" id="SSF51197">
    <property type="entry name" value="Clavaminate synthase-like"/>
    <property type="match status" value="1"/>
</dbReference>
<dbReference type="PROSITE" id="PS51184">
    <property type="entry name" value="JMJC"/>
    <property type="match status" value="1"/>
</dbReference>
<evidence type="ECO:0000259" key="1">
    <source>
        <dbReference type="PROSITE" id="PS51184"/>
    </source>
</evidence>
<feature type="domain" description="JmjC" evidence="1">
    <location>
        <begin position="215"/>
        <end position="391"/>
    </location>
</feature>
<dbReference type="PANTHER" id="PTHR12461">
    <property type="entry name" value="HYPOXIA-INDUCIBLE FACTOR 1 ALPHA INHIBITOR-RELATED"/>
    <property type="match status" value="1"/>
</dbReference>
<protein>
    <submittedName>
        <fullName evidence="2">Cupin-like domain-domain-containing protein</fullName>
    </submittedName>
</protein>
<dbReference type="Pfam" id="PF13621">
    <property type="entry name" value="Cupin_8"/>
    <property type="match status" value="1"/>
</dbReference>
<evidence type="ECO:0000313" key="2">
    <source>
        <dbReference type="EMBL" id="PSS03504.1"/>
    </source>
</evidence>
<dbReference type="AlphaFoldDB" id="A0A2T3AM85"/>
<reference evidence="2 3" key="1">
    <citation type="journal article" date="2018" name="Mycol. Prog.">
        <title>Coniella lustricola, a new species from submerged detritus.</title>
        <authorList>
            <person name="Raudabaugh D.B."/>
            <person name="Iturriaga T."/>
            <person name="Carver A."/>
            <person name="Mondo S."/>
            <person name="Pangilinan J."/>
            <person name="Lipzen A."/>
            <person name="He G."/>
            <person name="Amirebrahimi M."/>
            <person name="Grigoriev I.V."/>
            <person name="Miller A.N."/>
        </authorList>
    </citation>
    <scope>NUCLEOTIDE SEQUENCE [LARGE SCALE GENOMIC DNA]</scope>
    <source>
        <strain evidence="2 3">B22-T-1</strain>
    </source>
</reference>
<dbReference type="InParanoid" id="A0A2T3AM85"/>
<proteinExistence type="predicted"/>